<evidence type="ECO:0000313" key="1">
    <source>
        <dbReference type="EMBL" id="GAB0132133.1"/>
    </source>
</evidence>
<reference evidence="2" key="1">
    <citation type="submission" date="2024-06" db="EMBL/GenBank/DDBJ databases">
        <title>Draft Genome Sequences of Epichloe bromicola Strains Isolated from Elymus ciliaris.</title>
        <authorList>
            <consortium name="Epichloe bromicola genome sequencing consortium"/>
            <person name="Miura A."/>
            <person name="Imano S."/>
            <person name="Ashida A."/>
            <person name="Sato I."/>
            <person name="Chiba S."/>
            <person name="Tanaka A."/>
            <person name="Camagna M."/>
            <person name="Takemoto D."/>
        </authorList>
    </citation>
    <scope>NUCLEOTIDE SEQUENCE [LARGE SCALE GENOMIC DNA]</scope>
    <source>
        <strain evidence="2">DP</strain>
    </source>
</reference>
<dbReference type="Gene3D" id="3.40.50.2000">
    <property type="entry name" value="Glycogen Phosphorylase B"/>
    <property type="match status" value="2"/>
</dbReference>
<dbReference type="Proteomes" id="UP001562357">
    <property type="component" value="Unassembled WGS sequence"/>
</dbReference>
<dbReference type="PANTHER" id="PTHR10788:SF123">
    <property type="entry name" value="TREHALOSE-PHOSPHATASE"/>
    <property type="match status" value="1"/>
</dbReference>
<keyword evidence="2" id="KW-1185">Reference proteome</keyword>
<accession>A0ABQ0CFB7</accession>
<dbReference type="InterPro" id="IPR001830">
    <property type="entry name" value="Glyco_trans_20"/>
</dbReference>
<organism evidence="1 2">
    <name type="scientific">Epichloe bromicola</name>
    <dbReference type="NCBI Taxonomy" id="79588"/>
    <lineage>
        <taxon>Eukaryota</taxon>
        <taxon>Fungi</taxon>
        <taxon>Dikarya</taxon>
        <taxon>Ascomycota</taxon>
        <taxon>Pezizomycotina</taxon>
        <taxon>Sordariomycetes</taxon>
        <taxon>Hypocreomycetidae</taxon>
        <taxon>Hypocreales</taxon>
        <taxon>Clavicipitaceae</taxon>
        <taxon>Epichloe</taxon>
    </lineage>
</organism>
<evidence type="ECO:0000313" key="2">
    <source>
        <dbReference type="Proteomes" id="UP001562357"/>
    </source>
</evidence>
<dbReference type="CDD" id="cd03788">
    <property type="entry name" value="GT20_TPS"/>
    <property type="match status" value="1"/>
</dbReference>
<proteinExistence type="predicted"/>
<dbReference type="SUPFAM" id="SSF53756">
    <property type="entry name" value="UDP-Glycosyltransferase/glycogen phosphorylase"/>
    <property type="match status" value="1"/>
</dbReference>
<sequence length="637" mass="71874">MILYPPILRIQDFARLCNKYPGRFSILYGMEPPTPNETHLPPHERKSVTRVPVTPGVALGTYDCDYFGGAAQETSGSQPHGGADRLPTLTGNVISATFVTPHTVQYHQGSEWQLSQRSHRSALLDSLHYLSDTGPWDHTIVAWTGEIQQPSETEEEHSEPDTELAALSHAAPNHKFKDLCISNEDQRRLEQQLADESLKTVPVWLADKGDVSETGIKLRNQRRWRRYAEHDLCAVLHYRQHPPTGGFTEGQRWADYCRMNQMFADRISEVYHPGDAILVHDYYLMLLPALLRQRHADIRISFFLHTPFPSSEMVRCLVRRNEILSGLLGSDVVAFQSFHYAQHFANSCSRILDLKANHKGVYTPSRRVRIAILPAGINVSNIHSLAWSVPVTEKCLGLRKLHADKKIIVACDPLDRLGGVDKKLQAFDRFLEMYPEWQERVVLLQLVDQATIEDDVGEESHYASNVSALVNSINCKYGSLGYMPVQLQPQRLSTDDYFALLRSGDVALFSSIRGGMSTTSLEYVVCQQNTYGCTIISEFSGTVSSLEEAMHINPWDTVGVAERIHEALSMTSDKRQAMHMALYKRITQNNVKYWVNTNLHCLMDASQSRQVTRSTGPARGAISSITNDLKRRLMVTS</sequence>
<dbReference type="Pfam" id="PF00982">
    <property type="entry name" value="Glyco_transf_20"/>
    <property type="match status" value="1"/>
</dbReference>
<gene>
    <name evidence="1" type="primary">g577</name>
    <name evidence="1" type="ORF">EsDP_00000577</name>
</gene>
<name>A0ABQ0CFB7_9HYPO</name>
<comment type="caution">
    <text evidence="1">The sequence shown here is derived from an EMBL/GenBank/DDBJ whole genome shotgun (WGS) entry which is preliminary data.</text>
</comment>
<dbReference type="EMBL" id="BAAFGZ010000011">
    <property type="protein sequence ID" value="GAB0132133.1"/>
    <property type="molecule type" value="Genomic_DNA"/>
</dbReference>
<protein>
    <submittedName>
        <fullName evidence="1">Trehalose-6-phosphatase TPPA homeolog p</fullName>
    </submittedName>
</protein>
<dbReference type="PANTHER" id="PTHR10788">
    <property type="entry name" value="TREHALOSE-6-PHOSPHATE SYNTHASE"/>
    <property type="match status" value="1"/>
</dbReference>